<evidence type="ECO:0000256" key="3">
    <source>
        <dbReference type="SAM" id="MobiDB-lite"/>
    </source>
</evidence>
<dbReference type="PANTHER" id="PTHR46572:SF1">
    <property type="entry name" value="RHO1 GUANINE NUCLEOTIDE EXCHANGE FACTOR TUS1"/>
    <property type="match status" value="1"/>
</dbReference>
<evidence type="ECO:0000313" key="7">
    <source>
        <dbReference type="EMBL" id="PIL24823.1"/>
    </source>
</evidence>
<feature type="domain" description="DH" evidence="5">
    <location>
        <begin position="892"/>
        <end position="1083"/>
    </location>
</feature>
<dbReference type="Proteomes" id="UP000230002">
    <property type="component" value="Unassembled WGS sequence"/>
</dbReference>
<dbReference type="OrthoDB" id="2272012at2759"/>
<accession>A0A2G8RTK5</accession>
<dbReference type="CDD" id="cd04435">
    <property type="entry name" value="DEP_fRom2"/>
    <property type="match status" value="1"/>
</dbReference>
<feature type="compositionally biased region" description="Low complexity" evidence="3">
    <location>
        <begin position="103"/>
        <end position="116"/>
    </location>
</feature>
<evidence type="ECO:0000256" key="1">
    <source>
        <dbReference type="ARBA" id="ARBA00022553"/>
    </source>
</evidence>
<evidence type="ECO:0000256" key="2">
    <source>
        <dbReference type="ARBA" id="ARBA00022658"/>
    </source>
</evidence>
<protein>
    <submittedName>
        <fullName evidence="7">Uncharacterized protein</fullName>
    </submittedName>
</protein>
<evidence type="ECO:0000313" key="8">
    <source>
        <dbReference type="Proteomes" id="UP000230002"/>
    </source>
</evidence>
<dbReference type="Gene3D" id="2.30.29.30">
    <property type="entry name" value="Pleckstrin-homology domain (PH domain)/Phosphotyrosine-binding domain (PTB)"/>
    <property type="match status" value="1"/>
</dbReference>
<dbReference type="Gene3D" id="1.20.900.10">
    <property type="entry name" value="Dbl homology (DH) domain"/>
    <property type="match status" value="2"/>
</dbReference>
<dbReference type="InterPro" id="IPR011993">
    <property type="entry name" value="PH-like_dom_sf"/>
</dbReference>
<dbReference type="PROSITE" id="PS50219">
    <property type="entry name" value="CNH"/>
    <property type="match status" value="1"/>
</dbReference>
<organism evidence="7 8">
    <name type="scientific">Ganoderma sinense ZZ0214-1</name>
    <dbReference type="NCBI Taxonomy" id="1077348"/>
    <lineage>
        <taxon>Eukaryota</taxon>
        <taxon>Fungi</taxon>
        <taxon>Dikarya</taxon>
        <taxon>Basidiomycota</taxon>
        <taxon>Agaricomycotina</taxon>
        <taxon>Agaricomycetes</taxon>
        <taxon>Polyporales</taxon>
        <taxon>Polyporaceae</taxon>
        <taxon>Ganoderma</taxon>
    </lineage>
</organism>
<dbReference type="Pfam" id="PF00780">
    <property type="entry name" value="CNH"/>
    <property type="match status" value="1"/>
</dbReference>
<dbReference type="InterPro" id="IPR001849">
    <property type="entry name" value="PH_domain"/>
</dbReference>
<dbReference type="GO" id="GO:0005085">
    <property type="term" value="F:guanyl-nucleotide exchange factor activity"/>
    <property type="evidence" value="ECO:0007669"/>
    <property type="project" value="UniProtKB-KW"/>
</dbReference>
<dbReference type="STRING" id="1077348.A0A2G8RTK5"/>
<feature type="compositionally biased region" description="Acidic residues" evidence="3">
    <location>
        <begin position="465"/>
        <end position="478"/>
    </location>
</feature>
<evidence type="ECO:0000259" key="6">
    <source>
        <dbReference type="PROSITE" id="PS50219"/>
    </source>
</evidence>
<feature type="compositionally biased region" description="Polar residues" evidence="3">
    <location>
        <begin position="178"/>
        <end position="189"/>
    </location>
</feature>
<feature type="region of interest" description="Disordered" evidence="3">
    <location>
        <begin position="1193"/>
        <end position="1219"/>
    </location>
</feature>
<dbReference type="InterPro" id="IPR052233">
    <property type="entry name" value="Rho-type_GEFs"/>
</dbReference>
<dbReference type="InterPro" id="IPR035899">
    <property type="entry name" value="DBL_dom_sf"/>
</dbReference>
<dbReference type="InterPro" id="IPR041675">
    <property type="entry name" value="PH_5"/>
</dbReference>
<proteinExistence type="predicted"/>
<feature type="compositionally biased region" description="Basic and acidic residues" evidence="3">
    <location>
        <begin position="248"/>
        <end position="257"/>
    </location>
</feature>
<dbReference type="Pfam" id="PF15405">
    <property type="entry name" value="PH_5"/>
    <property type="match status" value="1"/>
</dbReference>
<keyword evidence="2" id="KW-0344">Guanine-nucleotide releasing factor</keyword>
<dbReference type="PROSITE" id="PS00741">
    <property type="entry name" value="DH_1"/>
    <property type="match status" value="1"/>
</dbReference>
<evidence type="ECO:0000259" key="4">
    <source>
        <dbReference type="PROSITE" id="PS50003"/>
    </source>
</evidence>
<dbReference type="PROSITE" id="PS50010">
    <property type="entry name" value="DH_2"/>
    <property type="match status" value="2"/>
</dbReference>
<feature type="compositionally biased region" description="Polar residues" evidence="3">
    <location>
        <begin position="1681"/>
        <end position="1691"/>
    </location>
</feature>
<feature type="domain" description="CNH" evidence="6">
    <location>
        <begin position="1304"/>
        <end position="1612"/>
    </location>
</feature>
<dbReference type="SMART" id="SM00036">
    <property type="entry name" value="CNH"/>
    <property type="match status" value="1"/>
</dbReference>
<dbReference type="CDD" id="cd00160">
    <property type="entry name" value="RhoGEF"/>
    <property type="match status" value="2"/>
</dbReference>
<feature type="region of interest" description="Disordered" evidence="3">
    <location>
        <begin position="1681"/>
        <end position="1705"/>
    </location>
</feature>
<feature type="domain" description="DH" evidence="5">
    <location>
        <begin position="667"/>
        <end position="851"/>
    </location>
</feature>
<dbReference type="SUPFAM" id="SSF48065">
    <property type="entry name" value="DBL homology domain (DH-domain)"/>
    <property type="match status" value="2"/>
</dbReference>
<comment type="caution">
    <text evidence="7">The sequence shown here is derived from an EMBL/GenBank/DDBJ whole genome shotgun (WGS) entry which is preliminary data.</text>
</comment>
<feature type="compositionally biased region" description="Pro residues" evidence="3">
    <location>
        <begin position="86"/>
        <end position="102"/>
    </location>
</feature>
<feature type="compositionally biased region" description="Basic and acidic residues" evidence="3">
    <location>
        <begin position="151"/>
        <end position="166"/>
    </location>
</feature>
<dbReference type="SMART" id="SM00325">
    <property type="entry name" value="RhoGEF"/>
    <property type="match status" value="2"/>
</dbReference>
<dbReference type="Pfam" id="PF00621">
    <property type="entry name" value="RhoGEF"/>
    <property type="match status" value="2"/>
</dbReference>
<dbReference type="GO" id="GO:0035556">
    <property type="term" value="P:intracellular signal transduction"/>
    <property type="evidence" value="ECO:0007669"/>
    <property type="project" value="InterPro"/>
</dbReference>
<gene>
    <name evidence="7" type="ORF">GSI_12709</name>
</gene>
<dbReference type="PROSITE" id="PS50003">
    <property type="entry name" value="PH_DOMAIN"/>
    <property type="match status" value="1"/>
</dbReference>
<feature type="compositionally biased region" description="Pro residues" evidence="3">
    <location>
        <begin position="130"/>
        <end position="139"/>
    </location>
</feature>
<feature type="compositionally biased region" description="Low complexity" evidence="3">
    <location>
        <begin position="344"/>
        <end position="380"/>
    </location>
</feature>
<feature type="compositionally biased region" description="Polar residues" evidence="3">
    <location>
        <begin position="318"/>
        <end position="339"/>
    </location>
</feature>
<dbReference type="InterPro" id="IPR001331">
    <property type="entry name" value="GDS_CDC24_CS"/>
</dbReference>
<feature type="region of interest" description="Disordered" evidence="3">
    <location>
        <begin position="210"/>
        <end position="419"/>
    </location>
</feature>
<dbReference type="InterPro" id="IPR000219">
    <property type="entry name" value="DH_dom"/>
</dbReference>
<feature type="region of interest" description="Disordered" evidence="3">
    <location>
        <begin position="459"/>
        <end position="478"/>
    </location>
</feature>
<dbReference type="EMBL" id="AYKW01000056">
    <property type="protein sequence ID" value="PIL24823.1"/>
    <property type="molecule type" value="Genomic_DNA"/>
</dbReference>
<name>A0A2G8RTK5_9APHY</name>
<reference evidence="7 8" key="1">
    <citation type="journal article" date="2015" name="Sci. Rep.">
        <title>Chromosome-level genome map provides insights into diverse defense mechanisms in the medicinal fungus Ganoderma sinense.</title>
        <authorList>
            <person name="Zhu Y."/>
            <person name="Xu J."/>
            <person name="Sun C."/>
            <person name="Zhou S."/>
            <person name="Xu H."/>
            <person name="Nelson D.R."/>
            <person name="Qian J."/>
            <person name="Song J."/>
            <person name="Luo H."/>
            <person name="Xiang L."/>
            <person name="Li Y."/>
            <person name="Xu Z."/>
            <person name="Ji A."/>
            <person name="Wang L."/>
            <person name="Lu S."/>
            <person name="Hayward A."/>
            <person name="Sun W."/>
            <person name="Li X."/>
            <person name="Schwartz D.C."/>
            <person name="Wang Y."/>
            <person name="Chen S."/>
        </authorList>
    </citation>
    <scope>NUCLEOTIDE SEQUENCE [LARGE SCALE GENOMIC DNA]</scope>
    <source>
        <strain evidence="7 8">ZZ0214-1</strain>
    </source>
</reference>
<keyword evidence="1" id="KW-0597">Phosphoprotein</keyword>
<dbReference type="InterPro" id="IPR001180">
    <property type="entry name" value="CNH_dom"/>
</dbReference>
<sequence>MSSVAAMQTLSSGDEDLAQLYHQVLAGFAEESPSADQSGHPSMSPSSDRDLDSFYGQYHDGEGTPTANRMQPSARSATNSSHYGLPPSPRPPPPPVSSPPPKSSLNSPQSPSQRVPRPLPRIPGSMSAAPVPPPPPPPIIYGAMPEPHPYQGEDGHLRSDGVDAGRRLPQAPAYNGSPAMSPNGYSASPSGYGVPVNPPVNSAMLARLPSLNGAYDPRPGSAGTRPGSSESVSRAPYVMPIPDTSDSYARRQNDPRRPPPGAQLPKMPGYNGLYEDERPPSSPSTLDMQDGYQEYRPYSQQSTSSLSAAPPLSHSQSYTQGVTGLGRSTSANSAGSSAYPNGLDRNSSYTNTTRTTSSNYTDSDTALRPSSSLASSLATTVDRGNSTGSYVSKNSDGGWSTSGPPSIAPTFQGASSQQSYLQAQDMYRAPSLQGPIASSSTWRDPDLLRTVQDIKRPLELHDNYADNEDDFYEEDPSEDGDDRFFNPALLSHIAVRLRDKVPRGTHVKGSIPYPRAFTGKDIVSTIQSQIQRELLVTHGISTNDRRAALQVARSLQSQLFFYEVEWVDRPLQDGVEDVYMFWDDQEGASDARMEREELPTAVITLLTRCYASSCDDDNPCYSYTCPRRRGTLPLGTSTEKEEEEEKDEWARTVPQEILDTIPKSEVNRQTIIHKLIHKEKQYLRDLDTIETLFMRPLRNANPPVIRPSEIDEFMDEVFGNVLDLRECNRHLLEIIFVRQREQAPVIHGIGDIFLEAATEFRLAYPAYVGHFPVAEKRMKDELDKNADFKRFVEQASRHPDAHRLDLKHFLSRPSEHLQKYPVLLEAICNETTEGNPDVEFLREAIAAIKKLQTVAQLWTWQNAMGKGSTGKLEWHNLVAEDVRTELSKHEVKRQNIIFEVIKGEMDYVRDLENIEVMYVGPLREMDPPIIPRDRLEQFIQEVFHNYAELHAHHRRMLEKLHEIQRDEHPVIRSITAAIYDAVLNFREAYMEYIPNYPIAAYRIDDEMANNPQFKTFVDQCTRHPDAHRLDMKNFINRPIPRLLRYELLLKNILDETPEGHEDRDYIPQVLDVIKALGKETEPGVVSAKQKVEVWRYNSNLVFKKEEQIDMDLLNENRSLIHTGKLLRQPDTGFEWNGWTELFVLLFDNYLVMTKPKEKDGVTKYHVYRRPIPLDLLTLANFTDPATQRGNSILRLGRSERHAGDTGTPAGAATSPESANDSRLVFPCTIHHNGRLGGLYTVFAESTQARSEWKQKLEEAIGLRKVVQDSNKVFEIETLSADTFLVPSMMNNNSSNSSWGENAFTGKVTCSVPFTTADGRGLVAIGCAEGVWIGFRHDSRSLRRVLHLKMVTQCAMLEDFGIFLVLADKSLFAYHIEALVPSSPQSAHTSQTPQKLSGNKDVHFFSVGNLNGRTLVIYMKKKGLDSVFRVLEPVVGKINERSKAPQTFGSRLGLRSQRSEWFRVYRDFFLPSEAFDLIFLKAKIVILCTKGFEIMDLTDFKSVTIPQRDDPRLEKLAKRCESCRPMGMFRSSNDEFLLCYDEFGLYVDRHGDPSRSMGTIEWEGTAEHVAWHPPYVLLFDSRFIEIRHVETGRLAQIIPGNDVRCIWDGRGVTGAPPVSPVPEGYGQEAISQEPRVHGVMNATDVPVGPGSRAGRPVAQHVFELIPTIPLYLPGSLASPAQSTTYFSQNNSPPHSPRLNPSLPWRS</sequence>
<feature type="compositionally biased region" description="Polar residues" evidence="3">
    <location>
        <begin position="65"/>
        <end position="82"/>
    </location>
</feature>
<feature type="compositionally biased region" description="Polar residues" evidence="3">
    <location>
        <begin position="34"/>
        <end position="46"/>
    </location>
</feature>
<feature type="compositionally biased region" description="Low complexity" evidence="3">
    <location>
        <begin position="299"/>
        <end position="317"/>
    </location>
</feature>
<feature type="compositionally biased region" description="Polar residues" evidence="3">
    <location>
        <begin position="382"/>
        <end position="404"/>
    </location>
</feature>
<evidence type="ECO:0000259" key="5">
    <source>
        <dbReference type="PROSITE" id="PS50010"/>
    </source>
</evidence>
<feature type="compositionally biased region" description="Low complexity" evidence="3">
    <location>
        <begin position="1204"/>
        <end position="1213"/>
    </location>
</feature>
<dbReference type="SMART" id="SM00233">
    <property type="entry name" value="PH"/>
    <property type="match status" value="1"/>
</dbReference>
<keyword evidence="8" id="KW-1185">Reference proteome</keyword>
<feature type="region of interest" description="Disordered" evidence="3">
    <location>
        <begin position="28"/>
        <end position="193"/>
    </location>
</feature>
<dbReference type="PANTHER" id="PTHR46572">
    <property type="entry name" value="RHO1 GDP-GTP EXCHANGE PROTEIN 1-RELATED"/>
    <property type="match status" value="1"/>
</dbReference>
<dbReference type="SUPFAM" id="SSF50729">
    <property type="entry name" value="PH domain-like"/>
    <property type="match status" value="1"/>
</dbReference>
<feature type="domain" description="PH" evidence="4">
    <location>
        <begin position="1118"/>
        <end position="1261"/>
    </location>
</feature>